<evidence type="ECO:0000259" key="3">
    <source>
        <dbReference type="PROSITE" id="PS50943"/>
    </source>
</evidence>
<accession>H1Y2D6</accession>
<keyword evidence="1" id="KW-0238">DNA-binding</keyword>
<reference evidence="4" key="1">
    <citation type="submission" date="2011-09" db="EMBL/GenBank/DDBJ databases">
        <title>The permanent draft genome of Mucilaginibacter paludis DSM 18603.</title>
        <authorList>
            <consortium name="US DOE Joint Genome Institute (JGI-PGF)"/>
            <person name="Lucas S."/>
            <person name="Han J."/>
            <person name="Lapidus A."/>
            <person name="Bruce D."/>
            <person name="Goodwin L."/>
            <person name="Pitluck S."/>
            <person name="Peters L."/>
            <person name="Kyrpides N."/>
            <person name="Mavromatis K."/>
            <person name="Ivanova N."/>
            <person name="Mikhailova N."/>
            <person name="Held B."/>
            <person name="Detter J.C."/>
            <person name="Tapia R."/>
            <person name="Han C."/>
            <person name="Land M."/>
            <person name="Hauser L."/>
            <person name="Markowitz V."/>
            <person name="Cheng J.-F."/>
            <person name="Hugenholtz P."/>
            <person name="Woyke T."/>
            <person name="Wu D."/>
            <person name="Tindall B."/>
            <person name="Brambilla E."/>
            <person name="Klenk H.-P."/>
            <person name="Eisen J.A."/>
        </authorList>
    </citation>
    <scope>NUCLEOTIDE SEQUENCE [LARGE SCALE GENOMIC DNA]</scope>
    <source>
        <strain evidence="4">DSM 18603</strain>
    </source>
</reference>
<protein>
    <submittedName>
        <fullName evidence="4">Helix-turn-helix domain protein</fullName>
    </submittedName>
</protein>
<sequence length="116" mass="13196">MQELGKNIKLLRHEKGWSQSDFAAKLGISVPAFSKIENGLTDLHLSRLNNIAKILDMSIVELLSFQKSVRNNDANELDSAKESIKNYMEQILNLQKQVILLHEEIRKLSKAPKDVL</sequence>
<dbReference type="Gene3D" id="1.10.260.40">
    <property type="entry name" value="lambda repressor-like DNA-binding domains"/>
    <property type="match status" value="1"/>
</dbReference>
<dbReference type="PANTHER" id="PTHR46558:SF4">
    <property type="entry name" value="DNA-BIDING PHAGE PROTEIN"/>
    <property type="match status" value="1"/>
</dbReference>
<name>H1Y2D6_9SPHI</name>
<feature type="domain" description="HTH cro/C1-type" evidence="3">
    <location>
        <begin position="8"/>
        <end position="62"/>
    </location>
</feature>
<evidence type="ECO:0000313" key="5">
    <source>
        <dbReference type="Proteomes" id="UP000002774"/>
    </source>
</evidence>
<feature type="coiled-coil region" evidence="2">
    <location>
        <begin position="70"/>
        <end position="111"/>
    </location>
</feature>
<dbReference type="SMART" id="SM00530">
    <property type="entry name" value="HTH_XRE"/>
    <property type="match status" value="1"/>
</dbReference>
<evidence type="ECO:0000256" key="2">
    <source>
        <dbReference type="SAM" id="Coils"/>
    </source>
</evidence>
<dbReference type="PROSITE" id="PS50943">
    <property type="entry name" value="HTH_CROC1"/>
    <property type="match status" value="1"/>
</dbReference>
<dbReference type="Pfam" id="PF01381">
    <property type="entry name" value="HTH_3"/>
    <property type="match status" value="1"/>
</dbReference>
<dbReference type="Proteomes" id="UP000002774">
    <property type="component" value="Chromosome"/>
</dbReference>
<dbReference type="eggNOG" id="COG1476">
    <property type="taxonomic scope" value="Bacteria"/>
</dbReference>
<dbReference type="SUPFAM" id="SSF47413">
    <property type="entry name" value="lambda repressor-like DNA-binding domains"/>
    <property type="match status" value="1"/>
</dbReference>
<dbReference type="InterPro" id="IPR001387">
    <property type="entry name" value="Cro/C1-type_HTH"/>
</dbReference>
<dbReference type="OrthoDB" id="795038at2"/>
<keyword evidence="5" id="KW-1185">Reference proteome</keyword>
<dbReference type="AlphaFoldDB" id="H1Y2D6"/>
<dbReference type="CDD" id="cd00093">
    <property type="entry name" value="HTH_XRE"/>
    <property type="match status" value="1"/>
</dbReference>
<organism evidence="4 5">
    <name type="scientific">Mucilaginibacter paludis DSM 18603</name>
    <dbReference type="NCBI Taxonomy" id="714943"/>
    <lineage>
        <taxon>Bacteria</taxon>
        <taxon>Pseudomonadati</taxon>
        <taxon>Bacteroidota</taxon>
        <taxon>Sphingobacteriia</taxon>
        <taxon>Sphingobacteriales</taxon>
        <taxon>Sphingobacteriaceae</taxon>
        <taxon>Mucilaginibacter</taxon>
    </lineage>
</organism>
<gene>
    <name evidence="4" type="ORF">Mucpa_3820</name>
</gene>
<dbReference type="HOGENOM" id="CLU_066192_17_7_10"/>
<dbReference type="GO" id="GO:0003677">
    <property type="term" value="F:DNA binding"/>
    <property type="evidence" value="ECO:0007669"/>
    <property type="project" value="UniProtKB-KW"/>
</dbReference>
<evidence type="ECO:0000313" key="4">
    <source>
        <dbReference type="EMBL" id="EHQ27916.1"/>
    </source>
</evidence>
<evidence type="ECO:0000256" key="1">
    <source>
        <dbReference type="ARBA" id="ARBA00023125"/>
    </source>
</evidence>
<dbReference type="EMBL" id="CM001403">
    <property type="protein sequence ID" value="EHQ27916.1"/>
    <property type="molecule type" value="Genomic_DNA"/>
</dbReference>
<dbReference type="STRING" id="714943.Mucpa_3820"/>
<proteinExistence type="predicted"/>
<dbReference type="PANTHER" id="PTHR46558">
    <property type="entry name" value="TRACRIPTIONAL REGULATORY PROTEIN-RELATED-RELATED"/>
    <property type="match status" value="1"/>
</dbReference>
<dbReference type="InterPro" id="IPR010982">
    <property type="entry name" value="Lambda_DNA-bd_dom_sf"/>
</dbReference>
<keyword evidence="2" id="KW-0175">Coiled coil</keyword>